<name>A0ACB9YV46_9PEZI</name>
<accession>A0ACB9YV46</accession>
<keyword evidence="2" id="KW-1185">Reference proteome</keyword>
<evidence type="ECO:0000313" key="1">
    <source>
        <dbReference type="EMBL" id="KAI4862580.1"/>
    </source>
</evidence>
<gene>
    <name evidence="1" type="ORF">F4820DRAFT_19410</name>
</gene>
<dbReference type="Proteomes" id="UP001497700">
    <property type="component" value="Unassembled WGS sequence"/>
</dbReference>
<protein>
    <submittedName>
        <fullName evidence="1">Uncharacterized protein</fullName>
    </submittedName>
</protein>
<sequence>MLRGTPFPSAYRAPSTLCRRCFLRSVAARRQQARYVSTSFLEKQNEAKIKWDDRAKLIEEGKIPHLWDILKERGYVKDIAGTEDQIRELMLRKRIGVYVGIDPTAPSLHVGHLLPLMALFWMYIHGYRAVSIIGGATARIGDPTDRLQSREPITKSDMSMNITKMHYQLKRIWLNVEEHARRHGYEKEPRIWGRALFNNSQWYSSLSFIEVVSRLFKGMRLGPMLSRETVKRKMEKGDGMSLDEFVYPLMQAWDWWHMFRKMGVRMQIGGSDQYGNIISGIEAVKYLRDTEPDPSEKIPDDVLNTPVGFTVPLLTDSSGAKFGKSSGNAIWLDQFMTSSFHLYGYFTRRPDADVENLLKLFTFLPLDDISKIMELHKQDPSTRHAQHALAYEVVALIHGIDEATEVRDRHRGLFSKGVFHSPLVTFPTDEPSTANLASGFRVDIQLPESLILSKSISRILYAAGLADSVTDGNRLTKHQGAYIGGAPGQPSATNRGMDYGVLTYTPIKNWFPQDTKNFLIDGKLLILRRGKHFIRVVEMVSDAAWEASGMMYFGEPGTGRVRMLREALVDAGKDHDLSLLNSAEAREKFLDRAEALYADEGGPLLRGLPSEPHPPVAKTRARQILDQSFRTYALAGSGAGATKAKTAEIDSILERTERHLEDQVTRLVSREGHLKDKKRRRAERAQAAPMFKKVHV</sequence>
<proteinExistence type="predicted"/>
<organism evidence="1 2">
    <name type="scientific">Hypoxylon rubiginosum</name>
    <dbReference type="NCBI Taxonomy" id="110542"/>
    <lineage>
        <taxon>Eukaryota</taxon>
        <taxon>Fungi</taxon>
        <taxon>Dikarya</taxon>
        <taxon>Ascomycota</taxon>
        <taxon>Pezizomycotina</taxon>
        <taxon>Sordariomycetes</taxon>
        <taxon>Xylariomycetidae</taxon>
        <taxon>Xylariales</taxon>
        <taxon>Hypoxylaceae</taxon>
        <taxon>Hypoxylon</taxon>
    </lineage>
</organism>
<comment type="caution">
    <text evidence="1">The sequence shown here is derived from an EMBL/GenBank/DDBJ whole genome shotgun (WGS) entry which is preliminary data.</text>
</comment>
<evidence type="ECO:0000313" key="2">
    <source>
        <dbReference type="Proteomes" id="UP001497700"/>
    </source>
</evidence>
<dbReference type="EMBL" id="MU393523">
    <property type="protein sequence ID" value="KAI4862580.1"/>
    <property type="molecule type" value="Genomic_DNA"/>
</dbReference>
<reference evidence="1 2" key="1">
    <citation type="journal article" date="2022" name="New Phytol.">
        <title>Ecological generalism drives hyperdiversity of secondary metabolite gene clusters in xylarialean endophytes.</title>
        <authorList>
            <person name="Franco M.E.E."/>
            <person name="Wisecaver J.H."/>
            <person name="Arnold A.E."/>
            <person name="Ju Y.M."/>
            <person name="Slot J.C."/>
            <person name="Ahrendt S."/>
            <person name="Moore L.P."/>
            <person name="Eastman K.E."/>
            <person name="Scott K."/>
            <person name="Konkel Z."/>
            <person name="Mondo S.J."/>
            <person name="Kuo A."/>
            <person name="Hayes R.D."/>
            <person name="Haridas S."/>
            <person name="Andreopoulos B."/>
            <person name="Riley R."/>
            <person name="LaButti K."/>
            <person name="Pangilinan J."/>
            <person name="Lipzen A."/>
            <person name="Amirebrahimi M."/>
            <person name="Yan J."/>
            <person name="Adam C."/>
            <person name="Keymanesh K."/>
            <person name="Ng V."/>
            <person name="Louie K."/>
            <person name="Northen T."/>
            <person name="Drula E."/>
            <person name="Henrissat B."/>
            <person name="Hsieh H.M."/>
            <person name="Youens-Clark K."/>
            <person name="Lutzoni F."/>
            <person name="Miadlikowska J."/>
            <person name="Eastwood D.C."/>
            <person name="Hamelin R.C."/>
            <person name="Grigoriev I.V."/>
            <person name="U'Ren J.M."/>
        </authorList>
    </citation>
    <scope>NUCLEOTIDE SEQUENCE [LARGE SCALE GENOMIC DNA]</scope>
    <source>
        <strain evidence="1 2">CBS 119005</strain>
    </source>
</reference>